<evidence type="ECO:0000256" key="2">
    <source>
        <dbReference type="ARBA" id="ARBA00012787"/>
    </source>
</evidence>
<evidence type="ECO:0000256" key="1">
    <source>
        <dbReference type="ARBA" id="ARBA00009652"/>
    </source>
</evidence>
<dbReference type="EC" id="5.4.99.25" evidence="2"/>
<reference evidence="7 8" key="1">
    <citation type="submission" date="2016-07" db="EMBL/GenBank/DDBJ databases">
        <title>Pervasive Adenine N6-methylation of Active Genes in Fungi.</title>
        <authorList>
            <consortium name="DOE Joint Genome Institute"/>
            <person name="Mondo S.J."/>
            <person name="Dannebaum R.O."/>
            <person name="Kuo R.C."/>
            <person name="Labutti K."/>
            <person name="Haridas S."/>
            <person name="Kuo A."/>
            <person name="Salamov A."/>
            <person name="Ahrendt S.R."/>
            <person name="Lipzen A."/>
            <person name="Sullivan W."/>
            <person name="Andreopoulos W.B."/>
            <person name="Clum A."/>
            <person name="Lindquist E."/>
            <person name="Daum C."/>
            <person name="Ramamoorthy G.K."/>
            <person name="Gryganskyi A."/>
            <person name="Culley D."/>
            <person name="Magnuson J.K."/>
            <person name="James T.Y."/>
            <person name="O'Malley M.A."/>
            <person name="Stajich J.E."/>
            <person name="Spatafora J.W."/>
            <person name="Visel A."/>
            <person name="Grigoriev I.V."/>
        </authorList>
    </citation>
    <scope>NUCLEOTIDE SEQUENCE [LARGE SCALE GENOMIC DNA]</scope>
    <source>
        <strain evidence="7 8">JEL800</strain>
    </source>
</reference>
<gene>
    <name evidence="7" type="ORF">BCR33DRAFT_851069</name>
</gene>
<accession>A0A1Y2C8X5</accession>
<name>A0A1Y2C8X5_9FUNG</name>
<dbReference type="GO" id="GO:0031119">
    <property type="term" value="P:tRNA pseudouridine synthesis"/>
    <property type="evidence" value="ECO:0007669"/>
    <property type="project" value="TreeGrafter"/>
</dbReference>
<dbReference type="PANTHER" id="PTHR21568">
    <property type="entry name" value="TRNA PSEUDOURIDINE SYNTHASE PUS10"/>
    <property type="match status" value="1"/>
</dbReference>
<dbReference type="SUPFAM" id="SSF55120">
    <property type="entry name" value="Pseudouridine synthase"/>
    <property type="match status" value="1"/>
</dbReference>
<feature type="domain" description="Pus10-like C-terminal" evidence="6">
    <location>
        <begin position="286"/>
        <end position="529"/>
    </location>
</feature>
<keyword evidence="4" id="KW-0413">Isomerase</keyword>
<dbReference type="PANTHER" id="PTHR21568:SF0">
    <property type="entry name" value="TRNA PSEUDOURIDINE SYNTHASE PUS10"/>
    <property type="match status" value="1"/>
</dbReference>
<dbReference type="STRING" id="329046.A0A1Y2C8X5"/>
<evidence type="ECO:0000256" key="5">
    <source>
        <dbReference type="SAM" id="MobiDB-lite"/>
    </source>
</evidence>
<dbReference type="GO" id="GO:0160148">
    <property type="term" value="F:tRNA pseudouridine(55) synthase activity"/>
    <property type="evidence" value="ECO:0007669"/>
    <property type="project" value="UniProtKB-EC"/>
</dbReference>
<feature type="compositionally biased region" description="Basic and acidic residues" evidence="5">
    <location>
        <begin position="128"/>
        <end position="144"/>
    </location>
</feature>
<evidence type="ECO:0000256" key="3">
    <source>
        <dbReference type="ARBA" id="ARBA00022694"/>
    </source>
</evidence>
<dbReference type="InterPro" id="IPR020103">
    <property type="entry name" value="PsdUridine_synth_cat_dom_sf"/>
</dbReference>
<dbReference type="Proteomes" id="UP000193642">
    <property type="component" value="Unassembled WGS sequence"/>
</dbReference>
<feature type="region of interest" description="Disordered" evidence="5">
    <location>
        <begin position="127"/>
        <end position="157"/>
    </location>
</feature>
<dbReference type="AlphaFoldDB" id="A0A1Y2C8X5"/>
<dbReference type="GO" id="GO:0003723">
    <property type="term" value="F:RNA binding"/>
    <property type="evidence" value="ECO:0007669"/>
    <property type="project" value="InterPro"/>
</dbReference>
<organism evidence="7 8">
    <name type="scientific">Rhizoclosmatium globosum</name>
    <dbReference type="NCBI Taxonomy" id="329046"/>
    <lineage>
        <taxon>Eukaryota</taxon>
        <taxon>Fungi</taxon>
        <taxon>Fungi incertae sedis</taxon>
        <taxon>Chytridiomycota</taxon>
        <taxon>Chytridiomycota incertae sedis</taxon>
        <taxon>Chytridiomycetes</taxon>
        <taxon>Chytridiales</taxon>
        <taxon>Chytriomycetaceae</taxon>
        <taxon>Rhizoclosmatium</taxon>
    </lineage>
</organism>
<dbReference type="Pfam" id="PF21238">
    <property type="entry name" value="Pus10_C"/>
    <property type="match status" value="1"/>
</dbReference>
<dbReference type="InterPro" id="IPR039894">
    <property type="entry name" value="Pus10-like"/>
</dbReference>
<evidence type="ECO:0000259" key="6">
    <source>
        <dbReference type="Pfam" id="PF21238"/>
    </source>
</evidence>
<evidence type="ECO:0000313" key="8">
    <source>
        <dbReference type="Proteomes" id="UP000193642"/>
    </source>
</evidence>
<proteinExistence type="inferred from homology"/>
<protein>
    <recommendedName>
        <fullName evidence="2">tRNA pseudouridine(55) synthase</fullName>
        <ecNumber evidence="2">5.4.99.25</ecNumber>
    </recommendedName>
</protein>
<comment type="caution">
    <text evidence="7">The sequence shown here is derived from an EMBL/GenBank/DDBJ whole genome shotgun (WGS) entry which is preliminary data.</text>
</comment>
<dbReference type="InterPro" id="IPR048741">
    <property type="entry name" value="Pus10-like_C"/>
</dbReference>
<evidence type="ECO:0000256" key="4">
    <source>
        <dbReference type="ARBA" id="ARBA00023235"/>
    </source>
</evidence>
<sequence>MEFLTPAILALLPSNASEISDNLRTNNLCDRCILRVLGVRKATLFASSNLGTSHRCPTCFGLLQPTTSTSAALKITSKLRDEHWSGLTSFFIAPHLPIQLALRSRAIDLLLSANNLSIDRGVSKRVPKKFDRNQSNKANSDRRASNKANHLPQLDPADNQLFSVSQKQIDVKDALAMMVAHEVSRMTGLVFDPKAAFHVELAFEHGETEKEFEWVREQRKRTRQDVPWRKPVESGGDIVLETWNQMVNAAMMLDYQDFVREEYIPFKPVNSECACTEIKLVHLSLFVAGRYNKYSREVSNARMEYNGERLVAESVEELIGEHLDSLFHADGHNFASSGREDVDVLMLGSGRPFYMELVNPKKQDISQNQVRVAQEQINKTREGKIRVTHLQLVEKDETKHLKNSASTKRKSYSTLVQLSKPVTLHQLNELSNMKDLALKQQTPIRVMRSRSDLERDKVVHEMNVYPENEGVLRETGEYVYDLIRIDLTTSAGTYVKEFCHSDGGRTVPSIKELLGVESATVVALDVLQVFLDWPKETE</sequence>
<dbReference type="FunFam" id="3.30.70.2510:FF:000001">
    <property type="entry name" value="tRNA pseudouridine synthase Pus10"/>
    <property type="match status" value="1"/>
</dbReference>
<comment type="similarity">
    <text evidence="1">Belongs to the pseudouridine synthase Pus10 family.</text>
</comment>
<keyword evidence="3" id="KW-0819">tRNA processing</keyword>
<evidence type="ECO:0000313" key="7">
    <source>
        <dbReference type="EMBL" id="ORY43314.1"/>
    </source>
</evidence>
<dbReference type="Gene3D" id="3.30.70.2510">
    <property type="match status" value="1"/>
</dbReference>
<keyword evidence="8" id="KW-1185">Reference proteome</keyword>
<dbReference type="Gene3D" id="3.30.70.3190">
    <property type="match status" value="1"/>
</dbReference>
<dbReference type="OrthoDB" id="271937at2759"/>
<dbReference type="EMBL" id="MCGO01000025">
    <property type="protein sequence ID" value="ORY43314.1"/>
    <property type="molecule type" value="Genomic_DNA"/>
</dbReference>